<evidence type="ECO:0000256" key="1">
    <source>
        <dbReference type="SAM" id="MobiDB-lite"/>
    </source>
</evidence>
<proteinExistence type="predicted"/>
<protein>
    <recommendedName>
        <fullName evidence="5">Lipoprotein</fullName>
    </recommendedName>
</protein>
<gene>
    <name evidence="3" type="ORF">EHQ30_01885</name>
</gene>
<evidence type="ECO:0008006" key="5">
    <source>
        <dbReference type="Google" id="ProtNLM"/>
    </source>
</evidence>
<keyword evidence="4" id="KW-1185">Reference proteome</keyword>
<feature type="signal peptide" evidence="2">
    <location>
        <begin position="1"/>
        <end position="20"/>
    </location>
</feature>
<evidence type="ECO:0000313" key="4">
    <source>
        <dbReference type="Proteomes" id="UP000297891"/>
    </source>
</evidence>
<dbReference type="EMBL" id="RQFP01000001">
    <property type="protein sequence ID" value="TGK95413.1"/>
    <property type="molecule type" value="Genomic_DNA"/>
</dbReference>
<dbReference type="PROSITE" id="PS51257">
    <property type="entry name" value="PROKAR_LIPOPROTEIN"/>
    <property type="match status" value="1"/>
</dbReference>
<accession>A0A5F1Z9E8</accession>
<dbReference type="AlphaFoldDB" id="A0A5F1Z9E8"/>
<organism evidence="3 4">
    <name type="scientific">Leptospira brenneri</name>
    <dbReference type="NCBI Taxonomy" id="2023182"/>
    <lineage>
        <taxon>Bacteria</taxon>
        <taxon>Pseudomonadati</taxon>
        <taxon>Spirochaetota</taxon>
        <taxon>Spirochaetia</taxon>
        <taxon>Leptospirales</taxon>
        <taxon>Leptospiraceae</taxon>
        <taxon>Leptospira</taxon>
    </lineage>
</organism>
<feature type="region of interest" description="Disordered" evidence="1">
    <location>
        <begin position="166"/>
        <end position="190"/>
    </location>
</feature>
<comment type="caution">
    <text evidence="3">The sequence shown here is derived from an EMBL/GenBank/DDBJ whole genome shotgun (WGS) entry which is preliminary data.</text>
</comment>
<evidence type="ECO:0000256" key="2">
    <source>
        <dbReference type="SAM" id="SignalP"/>
    </source>
</evidence>
<sequence length="375" mass="44363">MYRILLIIFLSFLFACTNHNSFRQISFDKKYHSTTKRLPFIGSACAPRHFFPHDYFKHLSMIKIWEDGAYRTTNLSKEPFDIIEDLRIYQSYDYLWMLFFVPFFEKYDCDQYHITGYLVYFDHPSKQKLYSKLQKETVKQQPDLPIMISREYSLNDVDSISKKKEEEMQTYREKTIPDSGEQADKKKSASYSYRQDSVPQIQVWNKKLKPEITAMPDAMLVDSCLEFPYECATDPNYIGEIRLRTKADQKQNSNPDGFSKIFLSKVQSKIDTTYFGCYCRKEPDLSIYENCPIDSYGLDSVCKSKYDCLEKSSELDTTNGLNKNQCTKKFKEDLFILSQSKEPKDKIHQGKENFERMIYYTKKLWALEILKNESP</sequence>
<feature type="compositionally biased region" description="Basic and acidic residues" evidence="1">
    <location>
        <begin position="166"/>
        <end position="187"/>
    </location>
</feature>
<reference evidence="3" key="1">
    <citation type="journal article" date="2019" name="PLoS Negl. Trop. Dis.">
        <title>Revisiting the worldwide diversity of Leptospira species in the environment.</title>
        <authorList>
            <person name="Vincent A.T."/>
            <person name="Schiettekatte O."/>
            <person name="Bourhy P."/>
            <person name="Veyrier F.J."/>
            <person name="Picardeau M."/>
        </authorList>
    </citation>
    <scope>NUCLEOTIDE SEQUENCE [LARGE SCALE GENOMIC DNA]</scope>
    <source>
        <strain evidence="3">201800277</strain>
    </source>
</reference>
<evidence type="ECO:0000313" key="3">
    <source>
        <dbReference type="EMBL" id="TGK95413.1"/>
    </source>
</evidence>
<name>A0A5F1Z9E8_9LEPT</name>
<keyword evidence="2" id="KW-0732">Signal</keyword>
<dbReference type="RefSeq" id="WP_135676543.1">
    <property type="nucleotide sequence ID" value="NZ_RQFP01000001.1"/>
</dbReference>
<dbReference type="OrthoDB" id="326226at2"/>
<dbReference type="Proteomes" id="UP000297891">
    <property type="component" value="Unassembled WGS sequence"/>
</dbReference>
<feature type="chain" id="PRO_5023039483" description="Lipoprotein" evidence="2">
    <location>
        <begin position="21"/>
        <end position="375"/>
    </location>
</feature>